<reference evidence="1 2" key="1">
    <citation type="submission" date="2020-08" db="EMBL/GenBank/DDBJ databases">
        <title>Sphingobacterium sp. DN04309 isolated from aquaculture water.</title>
        <authorList>
            <person name="Zhang M."/>
        </authorList>
    </citation>
    <scope>NUCLEOTIDE SEQUENCE [LARGE SCALE GENOMIC DNA]</scope>
    <source>
        <strain evidence="1 2">DN04309</strain>
    </source>
</reference>
<organism evidence="1 2">
    <name type="scientific">Sphingobacterium litopenaei</name>
    <dbReference type="NCBI Taxonomy" id="2763500"/>
    <lineage>
        <taxon>Bacteria</taxon>
        <taxon>Pseudomonadati</taxon>
        <taxon>Bacteroidota</taxon>
        <taxon>Sphingobacteriia</taxon>
        <taxon>Sphingobacteriales</taxon>
        <taxon>Sphingobacteriaceae</taxon>
        <taxon>Sphingobacterium</taxon>
    </lineage>
</organism>
<evidence type="ECO:0000313" key="1">
    <source>
        <dbReference type="EMBL" id="MBD1429864.1"/>
    </source>
</evidence>
<sequence>MWQKSYVLTFSAVQFQFFLEEIRAKVGNEEFLSFPDDEERMFLPTPALEILFTFTKEEWYNFTSALEEANYMREVYQLLH</sequence>
<proteinExistence type="predicted"/>
<comment type="caution">
    <text evidence="1">The sequence shown here is derived from an EMBL/GenBank/DDBJ whole genome shotgun (WGS) entry which is preliminary data.</text>
</comment>
<dbReference type="Proteomes" id="UP000651271">
    <property type="component" value="Unassembled WGS sequence"/>
</dbReference>
<evidence type="ECO:0000313" key="2">
    <source>
        <dbReference type="Proteomes" id="UP000651271"/>
    </source>
</evidence>
<protein>
    <submittedName>
        <fullName evidence="1">Uncharacterized protein</fullName>
    </submittedName>
</protein>
<keyword evidence="2" id="KW-1185">Reference proteome</keyword>
<dbReference type="EMBL" id="JACOIJ010000016">
    <property type="protein sequence ID" value="MBD1429864.1"/>
    <property type="molecule type" value="Genomic_DNA"/>
</dbReference>
<name>A0ABR7YEX3_9SPHI</name>
<gene>
    <name evidence="1" type="ORF">H8B04_09795</name>
</gene>
<accession>A0ABR7YEX3</accession>